<dbReference type="SUPFAM" id="SSF53383">
    <property type="entry name" value="PLP-dependent transferases"/>
    <property type="match status" value="1"/>
</dbReference>
<keyword evidence="5" id="KW-0032">Aminotransferase</keyword>
<feature type="modified residue" description="N6-(pyridoxal phosphate)lysine" evidence="3">
    <location>
        <position position="185"/>
    </location>
</feature>
<dbReference type="AlphaFoldDB" id="A0A9X2H3G0"/>
<name>A0A9X2H3G0_9HYPH</name>
<reference evidence="5" key="1">
    <citation type="submission" date="2022-03" db="EMBL/GenBank/DDBJ databases">
        <title>Aurantimonas Liuensis sp. Nov., isolated from the hadal seawater of the Mariana Trench.</title>
        <authorList>
            <person name="Liu R."/>
        </authorList>
    </citation>
    <scope>NUCLEOTIDE SEQUENCE</scope>
    <source>
        <strain evidence="5">LRZ36</strain>
    </source>
</reference>
<evidence type="ECO:0000313" key="5">
    <source>
        <dbReference type="EMBL" id="MCP3054930.1"/>
    </source>
</evidence>
<keyword evidence="6" id="KW-1185">Reference proteome</keyword>
<gene>
    <name evidence="5" type="ORF">MJ956_07160</name>
</gene>
<sequence>MLNTPFSPWPSFTDEEVDAVTRVLKSNRVNYWTGDEGREFEREFADWAGTRHAVALANGTLALDAIWPALGIGAGDDAICTPRTYLASASTIAMAGARPVFADIDRNSQNITPDTVAPLITDRTKAILCVHLAGGPCDMDGFRALADAHDLALVEDCAQAHGASIDGRPAGSFGNVNAWSFCQDKIMTTGGEGGMITVDDATLWEKIWSLKDHGKSYDAVYRRQHPPGFRWLHESWGTNWRMTEMQAAIGRIQLSRMQDWHAARKRNAEMLSSAFGDIGALRTPAVPDGVEHAWYKFYSFIRPEAFKSDWSRDRAMNAIVASGVPCYSGSCPEVYREKVFVDAGLAPAQRLPNAVELGETSLMFLVHPTLTEDEMAKTCDTVRTVFREAMR</sequence>
<dbReference type="Gene3D" id="3.90.1150.10">
    <property type="entry name" value="Aspartate Aminotransferase, domain 1"/>
    <property type="match status" value="1"/>
</dbReference>
<dbReference type="InterPro" id="IPR015424">
    <property type="entry name" value="PyrdxlP-dep_Trfase"/>
</dbReference>
<dbReference type="PANTHER" id="PTHR30244">
    <property type="entry name" value="TRANSAMINASE"/>
    <property type="match status" value="1"/>
</dbReference>
<dbReference type="GO" id="GO:0000271">
    <property type="term" value="P:polysaccharide biosynthetic process"/>
    <property type="evidence" value="ECO:0007669"/>
    <property type="project" value="TreeGrafter"/>
</dbReference>
<comment type="similarity">
    <text evidence="1 4">Belongs to the DegT/DnrJ/EryC1 family.</text>
</comment>
<evidence type="ECO:0000256" key="2">
    <source>
        <dbReference type="PIRSR" id="PIRSR000390-1"/>
    </source>
</evidence>
<feature type="active site" description="Proton acceptor" evidence="2">
    <location>
        <position position="185"/>
    </location>
</feature>
<dbReference type="GO" id="GO:0008483">
    <property type="term" value="F:transaminase activity"/>
    <property type="evidence" value="ECO:0007669"/>
    <property type="project" value="UniProtKB-KW"/>
</dbReference>
<dbReference type="Gene3D" id="3.40.640.10">
    <property type="entry name" value="Type I PLP-dependent aspartate aminotransferase-like (Major domain)"/>
    <property type="match status" value="1"/>
</dbReference>
<evidence type="ECO:0000313" key="6">
    <source>
        <dbReference type="Proteomes" id="UP001155220"/>
    </source>
</evidence>
<dbReference type="PANTHER" id="PTHR30244:SF34">
    <property type="entry name" value="DTDP-4-AMINO-4,6-DIDEOXYGALACTOSE TRANSAMINASE"/>
    <property type="match status" value="1"/>
</dbReference>
<keyword evidence="5" id="KW-0808">Transferase</keyword>
<dbReference type="EMBL" id="JALHBS010000036">
    <property type="protein sequence ID" value="MCP3054930.1"/>
    <property type="molecule type" value="Genomic_DNA"/>
</dbReference>
<dbReference type="PIRSF" id="PIRSF000390">
    <property type="entry name" value="PLP_StrS"/>
    <property type="match status" value="1"/>
</dbReference>
<dbReference type="Pfam" id="PF01041">
    <property type="entry name" value="DegT_DnrJ_EryC1"/>
    <property type="match status" value="1"/>
</dbReference>
<protein>
    <submittedName>
        <fullName evidence="5">DegT/DnrJ/EryC1/StrS aminotransferase family protein</fullName>
    </submittedName>
</protein>
<dbReference type="Proteomes" id="UP001155220">
    <property type="component" value="Unassembled WGS sequence"/>
</dbReference>
<dbReference type="InterPro" id="IPR015422">
    <property type="entry name" value="PyrdxlP-dep_Trfase_small"/>
</dbReference>
<dbReference type="InterPro" id="IPR015421">
    <property type="entry name" value="PyrdxlP-dep_Trfase_major"/>
</dbReference>
<keyword evidence="3 4" id="KW-0663">Pyridoxal phosphate</keyword>
<comment type="caution">
    <text evidence="5">The sequence shown here is derived from an EMBL/GenBank/DDBJ whole genome shotgun (WGS) entry which is preliminary data.</text>
</comment>
<dbReference type="InterPro" id="IPR000653">
    <property type="entry name" value="DegT/StrS_aminotransferase"/>
</dbReference>
<organism evidence="5 6">
    <name type="scientific">Aurantimonas marianensis</name>
    <dbReference type="NCBI Taxonomy" id="2920428"/>
    <lineage>
        <taxon>Bacteria</taxon>
        <taxon>Pseudomonadati</taxon>
        <taxon>Pseudomonadota</taxon>
        <taxon>Alphaproteobacteria</taxon>
        <taxon>Hyphomicrobiales</taxon>
        <taxon>Aurantimonadaceae</taxon>
        <taxon>Aurantimonas</taxon>
    </lineage>
</organism>
<evidence type="ECO:0000256" key="3">
    <source>
        <dbReference type="PIRSR" id="PIRSR000390-2"/>
    </source>
</evidence>
<dbReference type="RefSeq" id="WP_253963794.1">
    <property type="nucleotide sequence ID" value="NZ_JALHBS010000036.1"/>
</dbReference>
<accession>A0A9X2H3G0</accession>
<dbReference type="CDD" id="cd00616">
    <property type="entry name" value="AHBA_syn"/>
    <property type="match status" value="1"/>
</dbReference>
<dbReference type="GO" id="GO:0030170">
    <property type="term" value="F:pyridoxal phosphate binding"/>
    <property type="evidence" value="ECO:0007669"/>
    <property type="project" value="TreeGrafter"/>
</dbReference>
<evidence type="ECO:0000256" key="4">
    <source>
        <dbReference type="RuleBase" id="RU004508"/>
    </source>
</evidence>
<evidence type="ECO:0000256" key="1">
    <source>
        <dbReference type="ARBA" id="ARBA00037999"/>
    </source>
</evidence>
<proteinExistence type="inferred from homology"/>